<name>A0A314XF84_PRUYE</name>
<evidence type="ECO:0000313" key="7">
    <source>
        <dbReference type="EMBL" id="PQP91984.1"/>
    </source>
</evidence>
<evidence type="ECO:0000313" key="8">
    <source>
        <dbReference type="Proteomes" id="UP000250321"/>
    </source>
</evidence>
<evidence type="ECO:0000256" key="6">
    <source>
        <dbReference type="RuleBase" id="RU367044"/>
    </source>
</evidence>
<gene>
    <name evidence="7" type="ORF">Pyn_22173</name>
</gene>
<evidence type="ECO:0000256" key="5">
    <source>
        <dbReference type="ARBA" id="ARBA00022729"/>
    </source>
</evidence>
<evidence type="ECO:0000256" key="1">
    <source>
        <dbReference type="ARBA" id="ARBA00004613"/>
    </source>
</evidence>
<comment type="caution">
    <text evidence="7">The sequence shown here is derived from an EMBL/GenBank/DDBJ whole genome shotgun (WGS) entry which is preliminary data.</text>
</comment>
<protein>
    <recommendedName>
        <fullName evidence="6">S-protein homolog</fullName>
    </recommendedName>
</protein>
<dbReference type="GO" id="GO:0005576">
    <property type="term" value="C:extracellular region"/>
    <property type="evidence" value="ECO:0007669"/>
    <property type="project" value="UniProtKB-SubCell"/>
</dbReference>
<keyword evidence="5 6" id="KW-0732">Signal</keyword>
<dbReference type="InterPro" id="IPR010264">
    <property type="entry name" value="Self-incomp_S1"/>
</dbReference>
<evidence type="ECO:0000256" key="4">
    <source>
        <dbReference type="ARBA" id="ARBA00022525"/>
    </source>
</evidence>
<evidence type="ECO:0000256" key="2">
    <source>
        <dbReference type="ARBA" id="ARBA00005581"/>
    </source>
</evidence>
<dbReference type="GO" id="GO:0060320">
    <property type="term" value="P:rejection of self pollen"/>
    <property type="evidence" value="ECO:0007669"/>
    <property type="project" value="UniProtKB-KW"/>
</dbReference>
<feature type="signal peptide" evidence="6">
    <location>
        <begin position="1"/>
        <end position="28"/>
    </location>
</feature>
<comment type="similarity">
    <text evidence="2 6">Belongs to the plant self-incompatibility (S1) protein family.</text>
</comment>
<keyword evidence="3 6" id="KW-0713">Self-incompatibility</keyword>
<dbReference type="Pfam" id="PF05938">
    <property type="entry name" value="Self-incomp_S1"/>
    <property type="match status" value="1"/>
</dbReference>
<keyword evidence="8" id="KW-1185">Reference proteome</keyword>
<dbReference type="OrthoDB" id="1727555at2759"/>
<keyword evidence="4 6" id="KW-0964">Secreted</keyword>
<dbReference type="PANTHER" id="PTHR31232">
    <property type="match status" value="1"/>
</dbReference>
<accession>A0A314XF84</accession>
<proteinExistence type="inferred from homology"/>
<feature type="chain" id="PRO_5025086022" description="S-protein homolog" evidence="6">
    <location>
        <begin position="29"/>
        <end position="143"/>
    </location>
</feature>
<dbReference type="AlphaFoldDB" id="A0A314XF84"/>
<organism evidence="7 8">
    <name type="scientific">Prunus yedoensis var. nudiflora</name>
    <dbReference type="NCBI Taxonomy" id="2094558"/>
    <lineage>
        <taxon>Eukaryota</taxon>
        <taxon>Viridiplantae</taxon>
        <taxon>Streptophyta</taxon>
        <taxon>Embryophyta</taxon>
        <taxon>Tracheophyta</taxon>
        <taxon>Spermatophyta</taxon>
        <taxon>Magnoliopsida</taxon>
        <taxon>eudicotyledons</taxon>
        <taxon>Gunneridae</taxon>
        <taxon>Pentapetalae</taxon>
        <taxon>rosids</taxon>
        <taxon>fabids</taxon>
        <taxon>Rosales</taxon>
        <taxon>Rosaceae</taxon>
        <taxon>Amygdaloideae</taxon>
        <taxon>Amygdaleae</taxon>
        <taxon>Prunus</taxon>
    </lineage>
</organism>
<dbReference type="Proteomes" id="UP000250321">
    <property type="component" value="Unassembled WGS sequence"/>
</dbReference>
<dbReference type="EMBL" id="PJQY01002633">
    <property type="protein sequence ID" value="PQP91984.1"/>
    <property type="molecule type" value="Genomic_DNA"/>
</dbReference>
<sequence>MKIKPCQSYVSMFLLISLIFLMSQTLVTDSLFDKIRVHVVNRFQNETLEIHCKSMDDDLGLHHIPANQEFNWHFRIAIFKKTLFFCDTWWRGGKASFHAFSAEEGFLKFSGDRDCMWRGNEDGMSLLDYHHQQYHLMHRWESS</sequence>
<comment type="subcellular location">
    <subcellularLocation>
        <location evidence="1 6">Secreted</location>
    </subcellularLocation>
</comment>
<evidence type="ECO:0000256" key="3">
    <source>
        <dbReference type="ARBA" id="ARBA00022471"/>
    </source>
</evidence>
<dbReference type="PANTHER" id="PTHR31232:SF154">
    <property type="entry name" value="S-PROTEIN HOMOLOG"/>
    <property type="match status" value="1"/>
</dbReference>
<dbReference type="STRING" id="2094558.A0A314XF84"/>
<reference evidence="7 8" key="1">
    <citation type="submission" date="2018-02" db="EMBL/GenBank/DDBJ databases">
        <title>Draft genome of wild Prunus yedoensis var. nudiflora.</title>
        <authorList>
            <person name="Baek S."/>
            <person name="Kim J.-H."/>
            <person name="Choi K."/>
            <person name="Kim G.-B."/>
            <person name="Cho A."/>
            <person name="Jang H."/>
            <person name="Shin C.-H."/>
            <person name="Yu H.-J."/>
            <person name="Mun J.-H."/>
        </authorList>
    </citation>
    <scope>NUCLEOTIDE SEQUENCE [LARGE SCALE GENOMIC DNA]</scope>
    <source>
        <strain evidence="8">cv. Jeju island</strain>
        <tissue evidence="7">Leaf</tissue>
    </source>
</reference>